<dbReference type="AlphaFoldDB" id="A0A0H2S8J3"/>
<dbReference type="Proteomes" id="UP000053477">
    <property type="component" value="Unassembled WGS sequence"/>
</dbReference>
<feature type="compositionally biased region" description="Polar residues" evidence="1">
    <location>
        <begin position="375"/>
        <end position="384"/>
    </location>
</feature>
<evidence type="ECO:0000313" key="3">
    <source>
        <dbReference type="Proteomes" id="UP000053477"/>
    </source>
</evidence>
<feature type="compositionally biased region" description="Low complexity" evidence="1">
    <location>
        <begin position="496"/>
        <end position="509"/>
    </location>
</feature>
<reference evidence="2 3" key="1">
    <citation type="submission" date="2015-04" db="EMBL/GenBank/DDBJ databases">
        <title>Complete genome sequence of Schizopora paradoxa KUC8140, a cosmopolitan wood degrader in East Asia.</title>
        <authorList>
            <consortium name="DOE Joint Genome Institute"/>
            <person name="Min B."/>
            <person name="Park H."/>
            <person name="Jang Y."/>
            <person name="Kim J.-J."/>
            <person name="Kim K.H."/>
            <person name="Pangilinan J."/>
            <person name="Lipzen A."/>
            <person name="Riley R."/>
            <person name="Grigoriev I.V."/>
            <person name="Spatafora J.W."/>
            <person name="Choi I.-G."/>
        </authorList>
    </citation>
    <scope>NUCLEOTIDE SEQUENCE [LARGE SCALE GENOMIC DNA]</scope>
    <source>
        <strain evidence="2 3">KUC8140</strain>
    </source>
</reference>
<feature type="region of interest" description="Disordered" evidence="1">
    <location>
        <begin position="212"/>
        <end position="233"/>
    </location>
</feature>
<feature type="compositionally biased region" description="Polar residues" evidence="1">
    <location>
        <begin position="395"/>
        <end position="406"/>
    </location>
</feature>
<feature type="compositionally biased region" description="Polar residues" evidence="1">
    <location>
        <begin position="36"/>
        <end position="55"/>
    </location>
</feature>
<proteinExistence type="predicted"/>
<dbReference type="EMBL" id="KQ085882">
    <property type="protein sequence ID" value="KLO20557.1"/>
    <property type="molecule type" value="Genomic_DNA"/>
</dbReference>
<keyword evidence="3" id="KW-1185">Reference proteome</keyword>
<sequence length="556" mass="61369">MESQGRVPEPSSPNPSDSRRTRTRARSEATTTSTSNLSAVMTLPPSSGTTRQPSRSWTDLAFEQISTQTGRLVDLIFPGTSTPDTTREAQQLRPPEEDNVALNGMGPEHSAIVMNPTSAPDTQEAAQEEMSLQSAFQQGIAALIAGVDVTTTTYGPNGRTETTEFVRLGDRINDHSDNPNTTLGRRVLAASAGGQAARSGLSHLDRRIVASLRNTTTRNSEGRPSDPPQAQRPDIIMVDSDSEHESSIPPRRTRRLRTNASTRLLDVNPPTTIPLHSATQVPEPPFMTRPRRAVDEIDSNGTYYTRVVDPQSSSASYNVRRRVNADGDEHVYHIPAEGWMDPEFPHDYDIWRGAVETQRRTTQEGSASLGAPVTQVASANSEANRPSPGTRRRANSSSRLQIINTNARREIPAPLGARPVPPPRQNNLVRWRRDRREGRLNMDGDEISSTPSGQDDEVRRGVEDMDRHFDTLLRNRSRINFARRRATIEALDNARDGPGPSGSDSDFPPALREQLEDDTPYYLCPLPQPLYQRQSAVGGERRIAVPTSMLSEFAAR</sequence>
<feature type="region of interest" description="Disordered" evidence="1">
    <location>
        <begin position="238"/>
        <end position="257"/>
    </location>
</feature>
<feature type="region of interest" description="Disordered" evidence="1">
    <location>
        <begin position="359"/>
        <end position="461"/>
    </location>
</feature>
<feature type="region of interest" description="Disordered" evidence="1">
    <location>
        <begin position="490"/>
        <end position="514"/>
    </location>
</feature>
<accession>A0A0H2S8J3</accession>
<name>A0A0H2S8J3_9AGAM</name>
<evidence type="ECO:0000256" key="1">
    <source>
        <dbReference type="SAM" id="MobiDB-lite"/>
    </source>
</evidence>
<organism evidence="2 3">
    <name type="scientific">Schizopora paradoxa</name>
    <dbReference type="NCBI Taxonomy" id="27342"/>
    <lineage>
        <taxon>Eukaryota</taxon>
        <taxon>Fungi</taxon>
        <taxon>Dikarya</taxon>
        <taxon>Basidiomycota</taxon>
        <taxon>Agaricomycotina</taxon>
        <taxon>Agaricomycetes</taxon>
        <taxon>Hymenochaetales</taxon>
        <taxon>Schizoporaceae</taxon>
        <taxon>Schizopora</taxon>
    </lineage>
</organism>
<dbReference type="InParanoid" id="A0A0H2S8J3"/>
<protein>
    <submittedName>
        <fullName evidence="2">Uncharacterized protein</fullName>
    </submittedName>
</protein>
<feature type="region of interest" description="Disordered" evidence="1">
    <location>
        <begin position="265"/>
        <end position="287"/>
    </location>
</feature>
<feature type="region of interest" description="Disordered" evidence="1">
    <location>
        <begin position="1"/>
        <end position="55"/>
    </location>
</feature>
<gene>
    <name evidence="2" type="ORF">SCHPADRAFT_897832</name>
</gene>
<evidence type="ECO:0000313" key="2">
    <source>
        <dbReference type="EMBL" id="KLO20557.1"/>
    </source>
</evidence>